<name>A0AAD6VEY4_9AGAR</name>
<evidence type="ECO:0000313" key="1">
    <source>
        <dbReference type="EMBL" id="KAJ7210815.1"/>
    </source>
</evidence>
<proteinExistence type="predicted"/>
<comment type="caution">
    <text evidence="1">The sequence shown here is derived from an EMBL/GenBank/DDBJ whole genome shotgun (WGS) entry which is preliminary data.</text>
</comment>
<dbReference type="AlphaFoldDB" id="A0AAD6VEY4"/>
<accession>A0AAD6VEY4</accession>
<dbReference type="Proteomes" id="UP001219525">
    <property type="component" value="Unassembled WGS sequence"/>
</dbReference>
<organism evidence="1 2">
    <name type="scientific">Mycena pura</name>
    <dbReference type="NCBI Taxonomy" id="153505"/>
    <lineage>
        <taxon>Eukaryota</taxon>
        <taxon>Fungi</taxon>
        <taxon>Dikarya</taxon>
        <taxon>Basidiomycota</taxon>
        <taxon>Agaricomycotina</taxon>
        <taxon>Agaricomycetes</taxon>
        <taxon>Agaricomycetidae</taxon>
        <taxon>Agaricales</taxon>
        <taxon>Marasmiineae</taxon>
        <taxon>Mycenaceae</taxon>
        <taxon>Mycena</taxon>
    </lineage>
</organism>
<reference evidence="1" key="1">
    <citation type="submission" date="2023-03" db="EMBL/GenBank/DDBJ databases">
        <title>Massive genome expansion in bonnet fungi (Mycena s.s.) driven by repeated elements and novel gene families across ecological guilds.</title>
        <authorList>
            <consortium name="Lawrence Berkeley National Laboratory"/>
            <person name="Harder C.B."/>
            <person name="Miyauchi S."/>
            <person name="Viragh M."/>
            <person name="Kuo A."/>
            <person name="Thoen E."/>
            <person name="Andreopoulos B."/>
            <person name="Lu D."/>
            <person name="Skrede I."/>
            <person name="Drula E."/>
            <person name="Henrissat B."/>
            <person name="Morin E."/>
            <person name="Kohler A."/>
            <person name="Barry K."/>
            <person name="LaButti K."/>
            <person name="Morin E."/>
            <person name="Salamov A."/>
            <person name="Lipzen A."/>
            <person name="Mereny Z."/>
            <person name="Hegedus B."/>
            <person name="Baldrian P."/>
            <person name="Stursova M."/>
            <person name="Weitz H."/>
            <person name="Taylor A."/>
            <person name="Grigoriev I.V."/>
            <person name="Nagy L.G."/>
            <person name="Martin F."/>
            <person name="Kauserud H."/>
        </authorList>
    </citation>
    <scope>NUCLEOTIDE SEQUENCE</scope>
    <source>
        <strain evidence="1">9144</strain>
    </source>
</reference>
<keyword evidence="2" id="KW-1185">Reference proteome</keyword>
<protein>
    <submittedName>
        <fullName evidence="1">Uncharacterized protein</fullName>
    </submittedName>
</protein>
<dbReference type="EMBL" id="JARJCW010000027">
    <property type="protein sequence ID" value="KAJ7210815.1"/>
    <property type="molecule type" value="Genomic_DNA"/>
</dbReference>
<gene>
    <name evidence="1" type="ORF">GGX14DRAFT_697448</name>
</gene>
<evidence type="ECO:0000313" key="2">
    <source>
        <dbReference type="Proteomes" id="UP001219525"/>
    </source>
</evidence>
<sequence>MKWTAPRGAPSRARATVADVRIPPHTFDVFRFARVRTPVRRRPRSTHSSSQYGILFGLAKQGYPWRFLRRTHSFGKSSVVQTIPLRSPNHSSSFIPSSNGIYMVTAENPKPRFQQLMEDAFNIFDGDNEPDIRATLDGIRKLKPLQVRDAENLEDLRQWMGRGLNLEKQAGGYAPDKGDLYDEVMSFLRRAVPVKTTGLDQFPRFVYAKEDVIPNDAAIEIHSKDVPSLKQNKLPVLPPPAGIFTNGSDFHPHVFLAYVRELYQAVVVQNTKREENRKHFYMLLESRTVFGTDGPVMFKMFTEFNMGVCATFPL</sequence>